<accession>A0A1I9G7F4</accession>
<evidence type="ECO:0000313" key="1">
    <source>
        <dbReference type="EMBL" id="CDQ04766.1"/>
    </source>
</evidence>
<dbReference type="AlphaFoldDB" id="A0A1I9G7F4"/>
<gene>
    <name evidence="1" type="primary">Bm8775</name>
    <name evidence="1" type="ORF">BM_Bm8775</name>
</gene>
<reference evidence="1" key="2">
    <citation type="submission" date="2012-12" db="EMBL/GenBank/DDBJ databases">
        <authorList>
            <consortium name="WormBase Consortium"/>
            <person name="Ghedin E."/>
            <person name="Paulini M."/>
        </authorList>
    </citation>
    <scope>NUCLEOTIDE SEQUENCE</scope>
    <source>
        <strain evidence="1">FR3</strain>
    </source>
</reference>
<dbReference type="EMBL" id="LN856660">
    <property type="protein sequence ID" value="CDQ04766.1"/>
    <property type="molecule type" value="Genomic_DNA"/>
</dbReference>
<protein>
    <submittedName>
        <fullName evidence="1">Bm8775</fullName>
    </submittedName>
</protein>
<name>A0A1I9G7F4_BRUMA</name>
<organism evidence="1">
    <name type="scientific">Brugia malayi</name>
    <name type="common">Filarial nematode worm</name>
    <dbReference type="NCBI Taxonomy" id="6279"/>
    <lineage>
        <taxon>Eukaryota</taxon>
        <taxon>Metazoa</taxon>
        <taxon>Ecdysozoa</taxon>
        <taxon>Nematoda</taxon>
        <taxon>Chromadorea</taxon>
        <taxon>Rhabditida</taxon>
        <taxon>Spirurina</taxon>
        <taxon>Spiruromorpha</taxon>
        <taxon>Filarioidea</taxon>
        <taxon>Onchocercidae</taxon>
        <taxon>Brugia</taxon>
    </lineage>
</organism>
<reference evidence="1" key="1">
    <citation type="journal article" date="2007" name="Science">
        <title>Draft genome of the filarial nematode parasite Brugia malayi.</title>
        <authorList>
            <person name="Ghedin E."/>
            <person name="Wang S."/>
            <person name="Spiro D."/>
            <person name="Caler E."/>
            <person name="Zhao Q."/>
            <person name="Crabtree J."/>
            <person name="Allen J.E."/>
            <person name="Delcher A.L."/>
            <person name="Guiliano D.B."/>
            <person name="Miranda-Saavedra D."/>
            <person name="Angiuoli S.V."/>
            <person name="Creasy T."/>
            <person name="Amedeo P."/>
            <person name="Haas B."/>
            <person name="El-Sayed N.M."/>
            <person name="Wortman J.R."/>
            <person name="Feldblyum T."/>
            <person name="Tallon L."/>
            <person name="Schatz M."/>
            <person name="Shumway M."/>
            <person name="Koo H."/>
            <person name="Salzberg S.L."/>
            <person name="Schobel S."/>
            <person name="Pertea M."/>
            <person name="Pop M."/>
            <person name="White O."/>
            <person name="Barton G.J."/>
            <person name="Carlow C.K."/>
            <person name="Crawford M.J."/>
            <person name="Daub J."/>
            <person name="Dimmic M.W."/>
            <person name="Estes C.F."/>
            <person name="Foster J.M."/>
            <person name="Ganatra M."/>
            <person name="Gregory W.F."/>
            <person name="Johnson N.M."/>
            <person name="Jin J."/>
            <person name="Komuniecki R."/>
            <person name="Korf I."/>
            <person name="Kumar S."/>
            <person name="Laney S."/>
            <person name="Li B.W."/>
            <person name="Li W."/>
            <person name="Lindblom T.H."/>
            <person name="Lustigman S."/>
            <person name="Ma D."/>
            <person name="Maina C.V."/>
            <person name="Martin D.M."/>
            <person name="McCarter J.P."/>
            <person name="McReynolds L."/>
            <person name="Mitreva M."/>
            <person name="Nutman T.B."/>
            <person name="Parkinson J."/>
            <person name="Peregrin-Alvarez J.M."/>
            <person name="Poole C."/>
            <person name="Ren Q."/>
            <person name="Saunders L."/>
            <person name="Sluder A.E."/>
            <person name="Smith K."/>
            <person name="Stanke M."/>
            <person name="Unnasch T.R."/>
            <person name="Ware J."/>
            <person name="Wei A.D."/>
            <person name="Weil G."/>
            <person name="Williams D.J."/>
            <person name="Zhang Y."/>
            <person name="Williams S.A."/>
            <person name="Fraser-Liggett C."/>
            <person name="Slatko B."/>
            <person name="Blaxter M.L."/>
            <person name="Scott A.L."/>
        </authorList>
    </citation>
    <scope>NUCLEOTIDE SEQUENCE</scope>
    <source>
        <strain evidence="1">FR3</strain>
    </source>
</reference>
<sequence length="119" mass="14286">MSKRHSRDSAIETLKHRFLPKCELPIDCSYSSRLFNKQNKNDERLLLKYDETIRDQLQSALSRKYVQRWTRLVIKVQVTEDNIEHYPFKRVPFGVIFSPFSLSAPLNYHLENYYNEFAN</sequence>
<proteinExistence type="predicted"/>